<dbReference type="Proteomes" id="UP000314985">
    <property type="component" value="Chromosome 4"/>
</dbReference>
<feature type="region of interest" description="Disordered" evidence="1">
    <location>
        <begin position="348"/>
        <end position="375"/>
    </location>
</feature>
<organism evidence="2 3">
    <name type="scientific">Sus scrofa</name>
    <name type="common">Pig</name>
    <dbReference type="NCBI Taxonomy" id="9823"/>
    <lineage>
        <taxon>Eukaryota</taxon>
        <taxon>Metazoa</taxon>
        <taxon>Chordata</taxon>
        <taxon>Craniata</taxon>
        <taxon>Vertebrata</taxon>
        <taxon>Euteleostomi</taxon>
        <taxon>Mammalia</taxon>
        <taxon>Eutheria</taxon>
        <taxon>Laurasiatheria</taxon>
        <taxon>Artiodactyla</taxon>
        <taxon>Suina</taxon>
        <taxon>Suidae</taxon>
        <taxon>Sus</taxon>
    </lineage>
</organism>
<proteinExistence type="predicted"/>
<feature type="region of interest" description="Disordered" evidence="1">
    <location>
        <begin position="1"/>
        <end position="20"/>
    </location>
</feature>
<dbReference type="Ensembl" id="ENSSSCT00070012126.1">
    <property type="protein sequence ID" value="ENSSSCP00070009981.1"/>
    <property type="gene ID" value="ENSSSCG00070006344.1"/>
</dbReference>
<evidence type="ECO:0000313" key="3">
    <source>
        <dbReference type="Proteomes" id="UP000314985"/>
    </source>
</evidence>
<sequence>SCNTLPSRWHNAPARRPVSSLKGQSGRVVGVLARTHYHPSLALLSFDPFSWAAQASEKKTAKAENCQSCDYSVSWLCNVDVPPSWPVLLGAPKLRLDLAPVKLRLRELRLRPRALHRTRTQETLLTEPLPTPLLGQRLAVGTSGPQVGQSCQNSATRARRSPGVWRHVGGCEDAAGGGGWGVRIPGSPRSVNPSPSSSTSLPARFSACTASSWVASRRSAPFTDRMASPTYRAWVWSAASPLKILLMRMGILFSLPPLMLMPSPPSSCFSTFTPRFWLEMDSGTCSGRSVKAVRTPAGESGGCAPPAPGCPGPAPLQNEPLVAVPMPLYAAAPSSQLRTRASSLKFTRTLCQRSRTKTSSSPLRCARPPPPPAGPAAAAAAAAAATAIFPAFLKCRAIAKGGKSGEGLLGERGERARQGGGGTRDSAPRLRWSARRELAAAVGSFPLA</sequence>
<feature type="region of interest" description="Disordered" evidence="1">
    <location>
        <begin position="404"/>
        <end position="430"/>
    </location>
</feature>
<protein>
    <submittedName>
        <fullName evidence="2">Uncharacterized protein</fullName>
    </submittedName>
</protein>
<dbReference type="AlphaFoldDB" id="A0A4X1T4M1"/>
<feature type="compositionally biased region" description="Polar residues" evidence="1">
    <location>
        <begin position="348"/>
        <end position="362"/>
    </location>
</feature>
<evidence type="ECO:0000256" key="1">
    <source>
        <dbReference type="SAM" id="MobiDB-lite"/>
    </source>
</evidence>
<reference evidence="2" key="2">
    <citation type="submission" date="2025-08" db="UniProtKB">
        <authorList>
            <consortium name="Ensembl"/>
        </authorList>
    </citation>
    <scope>IDENTIFICATION</scope>
</reference>
<evidence type="ECO:0000313" key="2">
    <source>
        <dbReference type="Ensembl" id="ENSSSCP00070009981.1"/>
    </source>
</evidence>
<reference evidence="2 3" key="1">
    <citation type="submission" date="2017-08" db="EMBL/GenBank/DDBJ databases">
        <title>USMARCv1.0.</title>
        <authorList>
            <person name="Hannum G.I."/>
            <person name="Koren S."/>
            <person name="Schroeder S.G."/>
            <person name="Chin S.C."/>
            <person name="Nonneman D.J."/>
            <person name="Becker S.A."/>
            <person name="Rosen B.D."/>
            <person name="Bickhart D.M."/>
            <person name="Putnam N.H."/>
            <person name="Green R.E."/>
            <person name="Tuggle C.K."/>
            <person name="Liu H."/>
            <person name="Rohrer G.A."/>
            <person name="Warr A."/>
            <person name="Hall R."/>
            <person name="Kim K."/>
            <person name="Hume D.A."/>
            <person name="Talbot R."/>
            <person name="Chow W."/>
            <person name="Howe K."/>
            <person name="Schwartz A.S."/>
            <person name="Watson M."/>
            <person name="Archibald A.L."/>
            <person name="Phillippy A.M."/>
            <person name="Smith T.P.L."/>
        </authorList>
    </citation>
    <scope>NUCLEOTIDE SEQUENCE [LARGE SCALE GENOMIC DNA]</scope>
</reference>
<name>A0A4X1T4M1_PIG</name>
<accession>A0A4X1T4M1</accession>